<reference evidence="2 3" key="1">
    <citation type="submission" date="2019-06" db="EMBL/GenBank/DDBJ databases">
        <title>Whole genome shotgun sequence of Vibrio inusitatus NBRC 102082.</title>
        <authorList>
            <person name="Hosoyama A."/>
            <person name="Uohara A."/>
            <person name="Ohji S."/>
            <person name="Ichikawa N."/>
        </authorList>
    </citation>
    <scope>NUCLEOTIDE SEQUENCE [LARGE SCALE GENOMIC DNA]</scope>
    <source>
        <strain evidence="2 3">NBRC 102082</strain>
    </source>
</reference>
<dbReference type="Proteomes" id="UP000318717">
    <property type="component" value="Unassembled WGS sequence"/>
</dbReference>
<protein>
    <recommendedName>
        <fullName evidence="4">Lipoprotein</fullName>
    </recommendedName>
</protein>
<dbReference type="RefSeq" id="WP_141344239.1">
    <property type="nucleotide sequence ID" value="NZ_BJLF01000002.1"/>
</dbReference>
<evidence type="ECO:0000256" key="1">
    <source>
        <dbReference type="SAM" id="SignalP"/>
    </source>
</evidence>
<dbReference type="AlphaFoldDB" id="A0A4Y3HRZ6"/>
<proteinExistence type="predicted"/>
<gene>
    <name evidence="2" type="ORF">VIN01S_07130</name>
</gene>
<evidence type="ECO:0000313" key="3">
    <source>
        <dbReference type="Proteomes" id="UP000318717"/>
    </source>
</evidence>
<name>A0A4Y3HRZ6_9VIBR</name>
<accession>A0A4Y3HRZ6</accession>
<feature type="chain" id="PRO_5021459034" description="Lipoprotein" evidence="1">
    <location>
        <begin position="20"/>
        <end position="109"/>
    </location>
</feature>
<comment type="caution">
    <text evidence="2">The sequence shown here is derived from an EMBL/GenBank/DDBJ whole genome shotgun (WGS) entry which is preliminary data.</text>
</comment>
<evidence type="ECO:0008006" key="4">
    <source>
        <dbReference type="Google" id="ProtNLM"/>
    </source>
</evidence>
<evidence type="ECO:0000313" key="2">
    <source>
        <dbReference type="EMBL" id="GEA49909.1"/>
    </source>
</evidence>
<dbReference type="EMBL" id="BJLF01000002">
    <property type="protein sequence ID" value="GEA49909.1"/>
    <property type="molecule type" value="Genomic_DNA"/>
</dbReference>
<keyword evidence="1" id="KW-0732">Signal</keyword>
<keyword evidence="3" id="KW-1185">Reference proteome</keyword>
<feature type="signal peptide" evidence="1">
    <location>
        <begin position="1"/>
        <end position="19"/>
    </location>
</feature>
<sequence length="109" mass="12108">MKKHIILLALLPLSSYANSEKTWDQLAMCSGLAQYLIFEHGMQSYLNKGVADEVLAIQAHGGEFAKKEVVHEAGRIRGWMQASGHFTDGDLRSTAQRNHALGMYADECE</sequence>
<organism evidence="2 3">
    <name type="scientific">Vibrio inusitatus NBRC 102082</name>
    <dbReference type="NCBI Taxonomy" id="1219070"/>
    <lineage>
        <taxon>Bacteria</taxon>
        <taxon>Pseudomonadati</taxon>
        <taxon>Pseudomonadota</taxon>
        <taxon>Gammaproteobacteria</taxon>
        <taxon>Vibrionales</taxon>
        <taxon>Vibrionaceae</taxon>
        <taxon>Vibrio</taxon>
    </lineage>
</organism>